<protein>
    <recommendedName>
        <fullName evidence="4">Transmembrane protein</fullName>
    </recommendedName>
</protein>
<feature type="transmembrane region" description="Helical" evidence="1">
    <location>
        <begin position="121"/>
        <end position="141"/>
    </location>
</feature>
<dbReference type="OrthoDB" id="1262437at2"/>
<organism evidence="2 3">
    <name type="scientific">Epilithonimonas hungarica</name>
    <dbReference type="NCBI Taxonomy" id="454006"/>
    <lineage>
        <taxon>Bacteria</taxon>
        <taxon>Pseudomonadati</taxon>
        <taxon>Bacteroidota</taxon>
        <taxon>Flavobacteriia</taxon>
        <taxon>Flavobacteriales</taxon>
        <taxon>Weeksellaceae</taxon>
        <taxon>Chryseobacterium group</taxon>
        <taxon>Epilithonimonas</taxon>
    </lineage>
</organism>
<keyword evidence="3" id="KW-1185">Reference proteome</keyword>
<dbReference type="AlphaFoldDB" id="A0A1G7UDX7"/>
<gene>
    <name evidence="2" type="ORF">SAMN05421825_3409</name>
</gene>
<dbReference type="EMBL" id="FNBH01000004">
    <property type="protein sequence ID" value="SDG45683.1"/>
    <property type="molecule type" value="Genomic_DNA"/>
</dbReference>
<feature type="transmembrane region" description="Helical" evidence="1">
    <location>
        <begin position="74"/>
        <end position="92"/>
    </location>
</feature>
<feature type="transmembrane region" description="Helical" evidence="1">
    <location>
        <begin position="12"/>
        <end position="30"/>
    </location>
</feature>
<reference evidence="3" key="1">
    <citation type="submission" date="2016-10" db="EMBL/GenBank/DDBJ databases">
        <authorList>
            <person name="Varghese N."/>
            <person name="Submissions S."/>
        </authorList>
    </citation>
    <scope>NUCLEOTIDE SEQUENCE [LARGE SCALE GENOMIC DNA]</scope>
    <source>
        <strain evidence="3">DSM 19684</strain>
    </source>
</reference>
<sequence length="147" mass="17649">MQKLIFFLKKFSFYFLVIFAGTYLQVYWAMGYLSDKLSSSCLDCSFALDTLFVSLFSAVFFSLFFMLISRIKNLYLKLILEFLLLSFWWFFIDYSDFVERESSWSTYLFEEEIHATLNQGFFPILIMSVIVIFIFNYKFFINKNEAN</sequence>
<feature type="transmembrane region" description="Helical" evidence="1">
    <location>
        <begin position="50"/>
        <end position="67"/>
    </location>
</feature>
<accession>A0A1G7UDX7</accession>
<dbReference type="Proteomes" id="UP000199203">
    <property type="component" value="Unassembled WGS sequence"/>
</dbReference>
<name>A0A1G7UDX7_9FLAO</name>
<keyword evidence="1" id="KW-0472">Membrane</keyword>
<evidence type="ECO:0000313" key="3">
    <source>
        <dbReference type="Proteomes" id="UP000199203"/>
    </source>
</evidence>
<dbReference type="RefSeq" id="WP_089874619.1">
    <property type="nucleotide sequence ID" value="NZ_FNBH01000004.1"/>
</dbReference>
<evidence type="ECO:0000313" key="2">
    <source>
        <dbReference type="EMBL" id="SDG45683.1"/>
    </source>
</evidence>
<evidence type="ECO:0000256" key="1">
    <source>
        <dbReference type="SAM" id="Phobius"/>
    </source>
</evidence>
<dbReference type="STRING" id="454006.SAMN05421825_3409"/>
<evidence type="ECO:0008006" key="4">
    <source>
        <dbReference type="Google" id="ProtNLM"/>
    </source>
</evidence>
<keyword evidence="1" id="KW-0812">Transmembrane</keyword>
<keyword evidence="1" id="KW-1133">Transmembrane helix</keyword>
<proteinExistence type="predicted"/>